<dbReference type="RefSeq" id="XP_037199321.1">
    <property type="nucleotide sequence ID" value="XM_037346816.1"/>
</dbReference>
<evidence type="ECO:0000313" key="6">
    <source>
        <dbReference type="Proteomes" id="UP000530670"/>
    </source>
</evidence>
<evidence type="ECO:0000259" key="4">
    <source>
        <dbReference type="SMART" id="SM00906"/>
    </source>
</evidence>
<dbReference type="InterPro" id="IPR007219">
    <property type="entry name" value="XnlR_reg_dom"/>
</dbReference>
<proteinExistence type="predicted"/>
<dbReference type="Pfam" id="PF04082">
    <property type="entry name" value="Fungal_trans"/>
    <property type="match status" value="1"/>
</dbReference>
<evidence type="ECO:0000256" key="1">
    <source>
        <dbReference type="ARBA" id="ARBA00023015"/>
    </source>
</evidence>
<organism evidence="5 6">
    <name type="scientific">Fusarium tjaetaba</name>
    <dbReference type="NCBI Taxonomy" id="1567544"/>
    <lineage>
        <taxon>Eukaryota</taxon>
        <taxon>Fungi</taxon>
        <taxon>Dikarya</taxon>
        <taxon>Ascomycota</taxon>
        <taxon>Pezizomycotina</taxon>
        <taxon>Sordariomycetes</taxon>
        <taxon>Hypocreomycetidae</taxon>
        <taxon>Hypocreales</taxon>
        <taxon>Nectriaceae</taxon>
        <taxon>Fusarium</taxon>
        <taxon>Fusarium fujikuroi species complex</taxon>
    </lineage>
</organism>
<keyword evidence="3" id="KW-0539">Nucleus</keyword>
<protein>
    <submittedName>
        <fullName evidence="5">C6 transcription factor</fullName>
    </submittedName>
</protein>
<dbReference type="GO" id="GO:0003677">
    <property type="term" value="F:DNA binding"/>
    <property type="evidence" value="ECO:0007669"/>
    <property type="project" value="InterPro"/>
</dbReference>
<comment type="caution">
    <text evidence="5">The sequence shown here is derived from an EMBL/GenBank/DDBJ whole genome shotgun (WGS) entry which is preliminary data.</text>
</comment>
<dbReference type="GO" id="GO:0006351">
    <property type="term" value="P:DNA-templated transcription"/>
    <property type="evidence" value="ECO:0007669"/>
    <property type="project" value="InterPro"/>
</dbReference>
<dbReference type="Proteomes" id="UP000530670">
    <property type="component" value="Unassembled WGS sequence"/>
</dbReference>
<evidence type="ECO:0000313" key="5">
    <source>
        <dbReference type="EMBL" id="KAF5614648.1"/>
    </source>
</evidence>
<dbReference type="OrthoDB" id="2283488at2759"/>
<name>A0A8H5QI77_9HYPO</name>
<dbReference type="SMART" id="SM00906">
    <property type="entry name" value="Fungal_trans"/>
    <property type="match status" value="1"/>
</dbReference>
<keyword evidence="1" id="KW-0805">Transcription regulation</keyword>
<dbReference type="EMBL" id="JAAQRI010000449">
    <property type="protein sequence ID" value="KAF5614648.1"/>
    <property type="molecule type" value="Genomic_DNA"/>
</dbReference>
<feature type="domain" description="Xylanolytic transcriptional activator regulatory" evidence="4">
    <location>
        <begin position="202"/>
        <end position="275"/>
    </location>
</feature>
<evidence type="ECO:0000256" key="2">
    <source>
        <dbReference type="ARBA" id="ARBA00023163"/>
    </source>
</evidence>
<dbReference type="PANTHER" id="PTHR47424">
    <property type="entry name" value="REGULATORY PROTEIN GAL4"/>
    <property type="match status" value="1"/>
</dbReference>
<dbReference type="PANTHER" id="PTHR47424:SF6">
    <property type="entry name" value="PROLINE UTILIZATION TRANS-ACTIVATOR"/>
    <property type="match status" value="1"/>
</dbReference>
<keyword evidence="6" id="KW-1185">Reference proteome</keyword>
<dbReference type="CDD" id="cd12148">
    <property type="entry name" value="fungal_TF_MHR"/>
    <property type="match status" value="1"/>
</dbReference>
<sequence>MASKPIPPPRVVTEPEANNLPATVENDHTSSVSHASFLAAVSETIPPVSSKDHYDRLHVNPLAQQEDAYSISNMLDQLPPREVSEDLVDLFFTFLETNWYYFDKKRFRDIFTELYADRPSTQQLRCANVCHVLLVLALASTFKHLVEPFHFMDADRDVPGGKLFANATRLIPRVIADNSVESVICSLLASLYLLSTDDIEHHHIYLGLALNQALGLSMHREGGNSEETPQAREVKVRVFWTIYTMERLISGIMGLPTMLQVKDISVSLPQKRQDLDGDDCQAVDRLIAITKLTMGMDEIISEAPIDKSESTYKWALFKMESLRPPVPIDISKSPGPLFRADAHLQIIYLLIWVNVGRGATLRLVRQTLQPPSVSMALGDQEAYLRSQRLVEKCREAATMIISWITQLHHRGLLAKYSFTDFHTCSSATIVLLLHSLLYPTSDSLPITQGINALKFMAEGSRLAMNALRLIERLQEAIQKSSSVEVSGSTMNQPSLSGMVVDLDLSQIQPLGSAGNLPLASTSNFESSILPTTQTLFPDLEPWLLEYSDQDLMLFGFDGFGSVFNAHVSQT</sequence>
<evidence type="ECO:0000256" key="3">
    <source>
        <dbReference type="ARBA" id="ARBA00023242"/>
    </source>
</evidence>
<dbReference type="GeneID" id="59299086"/>
<gene>
    <name evidence="5" type="ORF">FTJAE_13650</name>
</gene>
<accession>A0A8H5QI77</accession>
<dbReference type="GO" id="GO:0008270">
    <property type="term" value="F:zinc ion binding"/>
    <property type="evidence" value="ECO:0007669"/>
    <property type="project" value="InterPro"/>
</dbReference>
<reference evidence="5 6" key="1">
    <citation type="submission" date="2020-05" db="EMBL/GenBank/DDBJ databases">
        <title>Identification and distribution of gene clusters putatively required for synthesis of sphingolipid metabolism inhibitors in phylogenetically diverse species of the filamentous fungus Fusarium.</title>
        <authorList>
            <person name="Kim H.-S."/>
            <person name="Busman M."/>
            <person name="Brown D.W."/>
            <person name="Divon H."/>
            <person name="Uhlig S."/>
            <person name="Proctor R.H."/>
        </authorList>
    </citation>
    <scope>NUCLEOTIDE SEQUENCE [LARGE SCALE GENOMIC DNA]</scope>
    <source>
        <strain evidence="5 6">NRRL 66243</strain>
    </source>
</reference>
<keyword evidence="2" id="KW-0804">Transcription</keyword>
<dbReference type="AlphaFoldDB" id="A0A8H5QI77"/>
<dbReference type="InterPro" id="IPR051127">
    <property type="entry name" value="Fungal_SecMet_Regulators"/>
</dbReference>